<sequence length="196" mass="22372">MQAYGNPLYKEEDSRHRLVQMASEPLRLTLQMELKKFPDCSERAHCKAKMKEQPLCKKIGNWNPVVTPKIGTEIQRMQLLDEHDSEDSSVPVNKAKASGLHDRHITFILVSQQTSEFTERILEARGAVGGRRPRAAHLARLCCRSTLSDPISQHERIPILTLKAFQKSDRVSTTITPEFPWNRALSPRRRPEGPQV</sequence>
<dbReference type="AlphaFoldDB" id="A0A212CN39"/>
<dbReference type="EMBL" id="MKHE01000016">
    <property type="protein sequence ID" value="OWK07413.1"/>
    <property type="molecule type" value="Genomic_DNA"/>
</dbReference>
<comment type="caution">
    <text evidence="1">The sequence shown here is derived from an EMBL/GenBank/DDBJ whole genome shotgun (WGS) entry which is preliminary data.</text>
</comment>
<dbReference type="Proteomes" id="UP000242450">
    <property type="component" value="Chromosome 16"/>
</dbReference>
<organism evidence="1 2">
    <name type="scientific">Cervus elaphus hippelaphus</name>
    <name type="common">European red deer</name>
    <dbReference type="NCBI Taxonomy" id="46360"/>
    <lineage>
        <taxon>Eukaryota</taxon>
        <taxon>Metazoa</taxon>
        <taxon>Chordata</taxon>
        <taxon>Craniata</taxon>
        <taxon>Vertebrata</taxon>
        <taxon>Euteleostomi</taxon>
        <taxon>Mammalia</taxon>
        <taxon>Eutheria</taxon>
        <taxon>Laurasiatheria</taxon>
        <taxon>Artiodactyla</taxon>
        <taxon>Ruminantia</taxon>
        <taxon>Pecora</taxon>
        <taxon>Cervidae</taxon>
        <taxon>Cervinae</taxon>
        <taxon>Cervus</taxon>
    </lineage>
</organism>
<gene>
    <name evidence="1" type="ORF">Celaphus_00016956</name>
</gene>
<evidence type="ECO:0000313" key="2">
    <source>
        <dbReference type="Proteomes" id="UP000242450"/>
    </source>
</evidence>
<keyword evidence="2" id="KW-1185">Reference proteome</keyword>
<accession>A0A212CN39</accession>
<reference evidence="1 2" key="1">
    <citation type="journal article" date="2018" name="Mol. Genet. Genomics">
        <title>The red deer Cervus elaphus genome CerEla1.0: sequencing, annotating, genes, and chromosomes.</title>
        <authorList>
            <person name="Bana N.A."/>
            <person name="Nyiri A."/>
            <person name="Nagy J."/>
            <person name="Frank K."/>
            <person name="Nagy T."/>
            <person name="Steger V."/>
            <person name="Schiller M."/>
            <person name="Lakatos P."/>
            <person name="Sugar L."/>
            <person name="Horn P."/>
            <person name="Barta E."/>
            <person name="Orosz L."/>
        </authorList>
    </citation>
    <scope>NUCLEOTIDE SEQUENCE [LARGE SCALE GENOMIC DNA]</scope>
    <source>
        <strain evidence="1">Hungarian</strain>
    </source>
</reference>
<evidence type="ECO:0000313" key="1">
    <source>
        <dbReference type="EMBL" id="OWK07413.1"/>
    </source>
</evidence>
<protein>
    <submittedName>
        <fullName evidence="1">Uncharacterized protein</fullName>
    </submittedName>
</protein>
<name>A0A212CN39_CEREH</name>
<proteinExistence type="predicted"/>